<evidence type="ECO:0000313" key="3">
    <source>
        <dbReference type="Proteomes" id="UP000050425"/>
    </source>
</evidence>
<gene>
    <name evidence="2" type="ORF">ALO88_200075</name>
</gene>
<dbReference type="Proteomes" id="UP000050425">
    <property type="component" value="Unassembled WGS sequence"/>
</dbReference>
<sequence length="214" mass="24411">MIWLRLAASSLIPPAIYLSWLATPAITATSSRQTIHWLFTEWTQDGGCTRSAAMIYFFIEDSNEQVKIGRAKDIERRRKGLQTGNPRKLLLLGWIRTDDDVRLEKEIHQNFSHLRGTGEWFDLDPADILPILEHFGIDGFVGTTGDSFEVIGNDRDGVPEYLGVWSWGNLEWNECCPFCGSFCGMHLQDASSMYHCLNCDTLTTFDFLSHQEEE</sequence>
<proteinExistence type="predicted"/>
<comment type="caution">
    <text evidence="2">The sequence shown here is derived from an EMBL/GenBank/DDBJ whole genome shotgun (WGS) entry which is preliminary data.</text>
</comment>
<dbReference type="InterPro" id="IPR018306">
    <property type="entry name" value="Phage_T5_Orf172_DNA-bd"/>
</dbReference>
<dbReference type="SMART" id="SM00974">
    <property type="entry name" value="T5orf172"/>
    <property type="match status" value="1"/>
</dbReference>
<dbReference type="EMBL" id="LJPT01000112">
    <property type="protein sequence ID" value="KPW47369.1"/>
    <property type="molecule type" value="Genomic_DNA"/>
</dbReference>
<protein>
    <recommendedName>
        <fullName evidence="1">Bacteriophage T5 Orf172 DNA-binding domain-containing protein</fullName>
    </recommendedName>
</protein>
<organism evidence="2 3">
    <name type="scientific">Pseudomonas syringae pv. antirrhini</name>
    <dbReference type="NCBI Taxonomy" id="251702"/>
    <lineage>
        <taxon>Bacteria</taxon>
        <taxon>Pseudomonadati</taxon>
        <taxon>Pseudomonadota</taxon>
        <taxon>Gammaproteobacteria</taxon>
        <taxon>Pseudomonadales</taxon>
        <taxon>Pseudomonadaceae</taxon>
        <taxon>Pseudomonas</taxon>
    </lineage>
</organism>
<accession>A0A0P9NTF8</accession>
<dbReference type="Pfam" id="PF13455">
    <property type="entry name" value="MUG113"/>
    <property type="match status" value="1"/>
</dbReference>
<evidence type="ECO:0000259" key="1">
    <source>
        <dbReference type="SMART" id="SM00974"/>
    </source>
</evidence>
<evidence type="ECO:0000313" key="2">
    <source>
        <dbReference type="EMBL" id="KPW47369.1"/>
    </source>
</evidence>
<name>A0A0P9NTF8_9PSED</name>
<reference evidence="2 3" key="1">
    <citation type="submission" date="2015-09" db="EMBL/GenBank/DDBJ databases">
        <title>Genome announcement of multiple Pseudomonas syringae strains.</title>
        <authorList>
            <person name="Thakur S."/>
            <person name="Wang P.W."/>
            <person name="Gong Y."/>
            <person name="Weir B.S."/>
            <person name="Guttman D.S."/>
        </authorList>
    </citation>
    <scope>NUCLEOTIDE SEQUENCE [LARGE SCALE GENOMIC DNA]</scope>
    <source>
        <strain evidence="2 3">ICMP4303</strain>
    </source>
</reference>
<feature type="domain" description="Bacteriophage T5 Orf172 DNA-binding" evidence="1">
    <location>
        <begin position="60"/>
        <end position="135"/>
    </location>
</feature>
<dbReference type="PATRIC" id="fig|251702.3.peg.4924"/>
<dbReference type="AlphaFoldDB" id="A0A0P9NTF8"/>